<feature type="transmembrane region" description="Helical" evidence="3">
    <location>
        <begin position="44"/>
        <end position="65"/>
    </location>
</feature>
<evidence type="ECO:0000313" key="5">
    <source>
        <dbReference type="Proteomes" id="UP000280346"/>
    </source>
</evidence>
<dbReference type="Gene3D" id="3.40.50.2000">
    <property type="entry name" value="Glycogen Phosphorylase B"/>
    <property type="match status" value="2"/>
</dbReference>
<protein>
    <recommendedName>
        <fullName evidence="6">Glycosyltransferase family 9 protein</fullName>
    </recommendedName>
</protein>
<proteinExistence type="predicted"/>
<reference evidence="4 5" key="1">
    <citation type="submission" date="2018-12" db="EMBL/GenBank/DDBJ databases">
        <authorList>
            <person name="Yang Y."/>
        </authorList>
    </citation>
    <scope>NUCLEOTIDE SEQUENCE [LARGE SCALE GENOMIC DNA]</scope>
    <source>
        <strain evidence="4 5">GSF71</strain>
    </source>
</reference>
<organism evidence="4 5">
    <name type="scientific">Azospirillum doebereinerae</name>
    <dbReference type="NCBI Taxonomy" id="92933"/>
    <lineage>
        <taxon>Bacteria</taxon>
        <taxon>Pseudomonadati</taxon>
        <taxon>Pseudomonadota</taxon>
        <taxon>Alphaproteobacteria</taxon>
        <taxon>Rhodospirillales</taxon>
        <taxon>Azospirillaceae</taxon>
        <taxon>Azospirillum</taxon>
    </lineage>
</organism>
<dbReference type="Proteomes" id="UP000280346">
    <property type="component" value="Unassembled WGS sequence"/>
</dbReference>
<sequence length="394" mass="43465">MNLKALKQADYWIGSVLAILFTPLAWVARKLARRDHAPEVRGQLVVVKILGGGSLLIALPALLALRDRYPDTRITLLCSPAVKKFAELAGVFDDYAVISTDRAGGFLLSCLHILRMVFRADTIINFEMHSKLTSVFCLLTLARNRIGLTLSWNQWQNNLSTHSFFYNDSAPIYLAYFQIARALGGTIPSMEETARRFRARNGLEEAPPAPPDCPRPIVALAPYCSDLVPEREFSDAEWAVVLKTRHPEATGTVLVLGGPADKARAARTQAHLGAALPGWRVVDLAGKESLTGSARWLTMADELLTIDSGVNHIARLLPVPITSYWGPTDPYRRLAAFTDTTRETVLYRKCFCSPCVHTMDTAPCRGNNICMKQHIAPPDTRAAETGWLIRGDAS</sequence>
<evidence type="ECO:0000256" key="2">
    <source>
        <dbReference type="ARBA" id="ARBA00022679"/>
    </source>
</evidence>
<gene>
    <name evidence="4" type="ORF">EJ913_16660</name>
</gene>
<evidence type="ECO:0000256" key="1">
    <source>
        <dbReference type="ARBA" id="ARBA00022676"/>
    </source>
</evidence>
<evidence type="ECO:0000256" key="3">
    <source>
        <dbReference type="SAM" id="Phobius"/>
    </source>
</evidence>
<keyword evidence="3" id="KW-0472">Membrane</keyword>
<keyword evidence="1" id="KW-0328">Glycosyltransferase</keyword>
<dbReference type="AlphaFoldDB" id="A0A433J6M8"/>
<dbReference type="OrthoDB" id="9760688at2"/>
<evidence type="ECO:0000313" key="4">
    <source>
        <dbReference type="EMBL" id="RUQ68815.1"/>
    </source>
</evidence>
<name>A0A433J6M8_9PROT</name>
<dbReference type="GO" id="GO:0008713">
    <property type="term" value="F:ADP-heptose-lipopolysaccharide heptosyltransferase activity"/>
    <property type="evidence" value="ECO:0007669"/>
    <property type="project" value="TreeGrafter"/>
</dbReference>
<feature type="transmembrane region" description="Helical" evidence="3">
    <location>
        <begin position="12"/>
        <end position="32"/>
    </location>
</feature>
<dbReference type="Pfam" id="PF01075">
    <property type="entry name" value="Glyco_transf_9"/>
    <property type="match status" value="1"/>
</dbReference>
<keyword evidence="3" id="KW-0812">Transmembrane</keyword>
<keyword evidence="3" id="KW-1133">Transmembrane helix</keyword>
<dbReference type="RefSeq" id="WP_126999869.1">
    <property type="nucleotide sequence ID" value="NZ_CP173195.1"/>
</dbReference>
<keyword evidence="5" id="KW-1185">Reference proteome</keyword>
<comment type="caution">
    <text evidence="4">The sequence shown here is derived from an EMBL/GenBank/DDBJ whole genome shotgun (WGS) entry which is preliminary data.</text>
</comment>
<accession>A0A433J6M8</accession>
<dbReference type="PANTHER" id="PTHR30160">
    <property type="entry name" value="TETRAACYLDISACCHARIDE 4'-KINASE-RELATED"/>
    <property type="match status" value="1"/>
</dbReference>
<dbReference type="EMBL" id="RZIJ01000013">
    <property type="protein sequence ID" value="RUQ68815.1"/>
    <property type="molecule type" value="Genomic_DNA"/>
</dbReference>
<dbReference type="SUPFAM" id="SSF53756">
    <property type="entry name" value="UDP-Glycosyltransferase/glycogen phosphorylase"/>
    <property type="match status" value="1"/>
</dbReference>
<dbReference type="GO" id="GO:0009244">
    <property type="term" value="P:lipopolysaccharide core region biosynthetic process"/>
    <property type="evidence" value="ECO:0007669"/>
    <property type="project" value="TreeGrafter"/>
</dbReference>
<evidence type="ECO:0008006" key="6">
    <source>
        <dbReference type="Google" id="ProtNLM"/>
    </source>
</evidence>
<dbReference type="InterPro" id="IPR002201">
    <property type="entry name" value="Glyco_trans_9"/>
</dbReference>
<dbReference type="InterPro" id="IPR051199">
    <property type="entry name" value="LPS_LOS_Heptosyltrfase"/>
</dbReference>
<dbReference type="GO" id="GO:0005829">
    <property type="term" value="C:cytosol"/>
    <property type="evidence" value="ECO:0007669"/>
    <property type="project" value="TreeGrafter"/>
</dbReference>
<keyword evidence="2" id="KW-0808">Transferase</keyword>